<protein>
    <submittedName>
        <fullName evidence="1">Uncharacterized protein</fullName>
    </submittedName>
</protein>
<evidence type="ECO:0000313" key="2">
    <source>
        <dbReference type="Proteomes" id="UP000078302"/>
    </source>
</evidence>
<dbReference type="AlphaFoldDB" id="A0A179B822"/>
<organism evidence="1 2">
    <name type="scientific">Acidithiobacillus ferrooxidans</name>
    <name type="common">Thiobacillus ferrooxidans</name>
    <dbReference type="NCBI Taxonomy" id="920"/>
    <lineage>
        <taxon>Bacteria</taxon>
        <taxon>Pseudomonadati</taxon>
        <taxon>Pseudomonadota</taxon>
        <taxon>Acidithiobacillia</taxon>
        <taxon>Acidithiobacillales</taxon>
        <taxon>Acidithiobacillaceae</taxon>
        <taxon>Acidithiobacillus</taxon>
    </lineage>
</organism>
<dbReference type="EMBL" id="LVXZ01000222">
    <property type="protein sequence ID" value="OAP87519.1"/>
    <property type="molecule type" value="Genomic_DNA"/>
</dbReference>
<sequence>MYKRRARILFWHPTDSAKARYAAALAEALGADWLEARADETDHAWPDLLIALDCHTAPDIPRAAHTKCKYWPLPQDGWEDTVHARILGVLGGLRLLARMDQSPAPGQTATPFDKAPRLN</sequence>
<dbReference type="RefSeq" id="WP_064220072.1">
    <property type="nucleotide sequence ID" value="NZ_LVXZ01000222.1"/>
</dbReference>
<reference evidence="1 2" key="1">
    <citation type="submission" date="2016-04" db="EMBL/GenBank/DDBJ databases">
        <title>Acidithiobacillus ferrooxidans genome sequencing and assembly.</title>
        <authorList>
            <person name="Zhou Z."/>
        </authorList>
    </citation>
    <scope>NUCLEOTIDE SEQUENCE [LARGE SCALE GENOMIC DNA]</scope>
    <source>
        <strain evidence="1 2">BY0502</strain>
    </source>
</reference>
<accession>A0A179B822</accession>
<dbReference type="Proteomes" id="UP000078302">
    <property type="component" value="Unassembled WGS sequence"/>
</dbReference>
<evidence type="ECO:0000313" key="1">
    <source>
        <dbReference type="EMBL" id="OAP87519.1"/>
    </source>
</evidence>
<keyword evidence="2" id="KW-1185">Reference proteome</keyword>
<name>A0A179B822_ACIFR</name>
<gene>
    <name evidence="1" type="ORF">A4H96_13535</name>
</gene>
<dbReference type="OrthoDB" id="5298252at2"/>
<comment type="caution">
    <text evidence="1">The sequence shown here is derived from an EMBL/GenBank/DDBJ whole genome shotgun (WGS) entry which is preliminary data.</text>
</comment>
<proteinExistence type="predicted"/>